<dbReference type="InterPro" id="IPR004424">
    <property type="entry name" value="IspE"/>
</dbReference>
<dbReference type="Gene3D" id="3.30.230.10">
    <property type="match status" value="1"/>
</dbReference>
<accession>C0GJC5</accession>
<dbReference type="AlphaFoldDB" id="C0GJC5"/>
<evidence type="ECO:0000256" key="9">
    <source>
        <dbReference type="HAMAP-Rule" id="MF_00061"/>
    </source>
</evidence>
<feature type="domain" description="GHMP kinase C-terminal" evidence="11">
    <location>
        <begin position="198"/>
        <end position="270"/>
    </location>
</feature>
<feature type="binding site" evidence="9">
    <location>
        <begin position="93"/>
        <end position="103"/>
    </location>
    <ligand>
        <name>ATP</name>
        <dbReference type="ChEBI" id="CHEBI:30616"/>
    </ligand>
</feature>
<dbReference type="PANTHER" id="PTHR43527:SF2">
    <property type="entry name" value="4-DIPHOSPHOCYTIDYL-2-C-METHYL-D-ERYTHRITOL KINASE, CHLOROPLASTIC"/>
    <property type="match status" value="1"/>
</dbReference>
<keyword evidence="6 9" id="KW-0418">Kinase</keyword>
<sequence>MLKSEKANAKINLVLDVLGKRDDGYHEISTVFQSLDLSDTLTFESRSEGIGLSSNAPALPLNKDNLIWQAAHLLQSHYGVSGGVHIHLHKRIPVAAGLGGGSSDAAAALRGLVRFWHLPWESEVLYALAAQLGSDVAFCLQGGTALGSGRGEILQPLPACPHFYVVLANPGFAVSTAKVYQAFVPDGPNRTGAGGLVAALEAGAREEVKCGLENALERSTFSLYPKVRRLKERMQKTAPSLMCGSGPTVFALFDTKEDAAKLCEQLKAEGISAWLTETVSASLGGGENV</sequence>
<keyword evidence="4 9" id="KW-0808">Transferase</keyword>
<dbReference type="Pfam" id="PF08544">
    <property type="entry name" value="GHMP_kinases_C"/>
    <property type="match status" value="1"/>
</dbReference>
<dbReference type="PIRSF" id="PIRSF010376">
    <property type="entry name" value="IspE"/>
    <property type="match status" value="1"/>
</dbReference>
<dbReference type="GO" id="GO:0050515">
    <property type="term" value="F:4-(cytidine 5'-diphospho)-2-C-methyl-D-erythritol kinase activity"/>
    <property type="evidence" value="ECO:0007669"/>
    <property type="project" value="UniProtKB-UniRule"/>
</dbReference>
<evidence type="ECO:0000313" key="12">
    <source>
        <dbReference type="EMBL" id="EEG76610.1"/>
    </source>
</evidence>
<dbReference type="InterPro" id="IPR014721">
    <property type="entry name" value="Ribsml_uS5_D2-typ_fold_subgr"/>
</dbReference>
<dbReference type="PANTHER" id="PTHR43527">
    <property type="entry name" value="4-DIPHOSPHOCYTIDYL-2-C-METHYL-D-ERYTHRITOL KINASE, CHLOROPLASTIC"/>
    <property type="match status" value="1"/>
</dbReference>
<comment type="function">
    <text evidence="9">Catalyzes the phosphorylation of the position 2 hydroxy group of 4-diphosphocytidyl-2C-methyl-D-erythritol.</text>
</comment>
<dbReference type="InterPro" id="IPR006204">
    <property type="entry name" value="GHMP_kinase_N_dom"/>
</dbReference>
<comment type="pathway">
    <text evidence="9">Isoprenoid biosynthesis; isopentenyl diphosphate biosynthesis via DXP pathway; isopentenyl diphosphate from 1-deoxy-D-xylulose 5-phosphate: step 3/6.</text>
</comment>
<dbReference type="STRING" id="555088.DealDRAFT_2584"/>
<protein>
    <recommendedName>
        <fullName evidence="3 9">4-diphosphocytidyl-2-C-methyl-D-erythritol kinase</fullName>
        <shortName evidence="9">CMK</shortName>
        <ecNumber evidence="2 9">2.7.1.148</ecNumber>
    </recommendedName>
    <alternativeName>
        <fullName evidence="8 9">4-(cytidine-5'-diphospho)-2-C-methyl-D-erythritol kinase</fullName>
    </alternativeName>
</protein>
<dbReference type="Gene3D" id="3.30.70.890">
    <property type="entry name" value="GHMP kinase, C-terminal domain"/>
    <property type="match status" value="1"/>
</dbReference>
<dbReference type="eggNOG" id="COG1947">
    <property type="taxonomic scope" value="Bacteria"/>
</dbReference>
<gene>
    <name evidence="9" type="primary">ispE</name>
    <name evidence="12" type="ORF">DealDRAFT_2584</name>
</gene>
<dbReference type="HAMAP" id="MF_00061">
    <property type="entry name" value="IspE"/>
    <property type="match status" value="1"/>
</dbReference>
<dbReference type="EMBL" id="ACJM01000015">
    <property type="protein sequence ID" value="EEG76610.1"/>
    <property type="molecule type" value="Genomic_DNA"/>
</dbReference>
<reference evidence="12 13" key="1">
    <citation type="submission" date="2009-02" db="EMBL/GenBank/DDBJ databases">
        <title>Sequencing of the draft genome and assembly of Dethiobacter alkaliphilus AHT 1.</title>
        <authorList>
            <consortium name="US DOE Joint Genome Institute (JGI-PGF)"/>
            <person name="Lucas S."/>
            <person name="Copeland A."/>
            <person name="Lapidus A."/>
            <person name="Glavina del Rio T."/>
            <person name="Dalin E."/>
            <person name="Tice H."/>
            <person name="Bruce D."/>
            <person name="Goodwin L."/>
            <person name="Pitluck S."/>
            <person name="Larimer F."/>
            <person name="Land M.L."/>
            <person name="Hauser L."/>
            <person name="Muyzer G."/>
        </authorList>
    </citation>
    <scope>NUCLEOTIDE SEQUENCE [LARGE SCALE GENOMIC DNA]</scope>
    <source>
        <strain evidence="12 13">AHT 1</strain>
    </source>
</reference>
<evidence type="ECO:0000259" key="11">
    <source>
        <dbReference type="Pfam" id="PF08544"/>
    </source>
</evidence>
<dbReference type="NCBIfam" id="TIGR00154">
    <property type="entry name" value="ispE"/>
    <property type="match status" value="1"/>
</dbReference>
<comment type="caution">
    <text evidence="12">The sequence shown here is derived from an EMBL/GenBank/DDBJ whole genome shotgun (WGS) entry which is preliminary data.</text>
</comment>
<evidence type="ECO:0000256" key="7">
    <source>
        <dbReference type="ARBA" id="ARBA00022840"/>
    </source>
</evidence>
<evidence type="ECO:0000259" key="10">
    <source>
        <dbReference type="Pfam" id="PF00288"/>
    </source>
</evidence>
<feature type="domain" description="GHMP kinase N-terminal" evidence="10">
    <location>
        <begin position="65"/>
        <end position="143"/>
    </location>
</feature>
<proteinExistence type="inferred from homology"/>
<dbReference type="NCBIfam" id="NF011202">
    <property type="entry name" value="PRK14608.1"/>
    <property type="match status" value="1"/>
</dbReference>
<dbReference type="GO" id="GO:0019288">
    <property type="term" value="P:isopentenyl diphosphate biosynthetic process, methylerythritol 4-phosphate pathway"/>
    <property type="evidence" value="ECO:0007669"/>
    <property type="project" value="UniProtKB-UniRule"/>
</dbReference>
<dbReference type="Proteomes" id="UP000006443">
    <property type="component" value="Unassembled WGS sequence"/>
</dbReference>
<dbReference type="GO" id="GO:0005524">
    <property type="term" value="F:ATP binding"/>
    <property type="evidence" value="ECO:0007669"/>
    <property type="project" value="UniProtKB-UniRule"/>
</dbReference>
<name>C0GJC5_DETAL</name>
<dbReference type="RefSeq" id="WP_008518126.1">
    <property type="nucleotide sequence ID" value="NZ_ACJM01000015.1"/>
</dbReference>
<dbReference type="SUPFAM" id="SSF54211">
    <property type="entry name" value="Ribosomal protein S5 domain 2-like"/>
    <property type="match status" value="1"/>
</dbReference>
<dbReference type="UniPathway" id="UPA00056">
    <property type="reaction ID" value="UER00094"/>
</dbReference>
<evidence type="ECO:0000256" key="5">
    <source>
        <dbReference type="ARBA" id="ARBA00022741"/>
    </source>
</evidence>
<dbReference type="OrthoDB" id="9809438at2"/>
<dbReference type="InterPro" id="IPR036554">
    <property type="entry name" value="GHMP_kinase_C_sf"/>
</dbReference>
<dbReference type="GO" id="GO:0016114">
    <property type="term" value="P:terpenoid biosynthetic process"/>
    <property type="evidence" value="ECO:0007669"/>
    <property type="project" value="UniProtKB-UniRule"/>
</dbReference>
<feature type="active site" evidence="9">
    <location>
        <position position="10"/>
    </location>
</feature>
<keyword evidence="13" id="KW-1185">Reference proteome</keyword>
<evidence type="ECO:0000256" key="8">
    <source>
        <dbReference type="ARBA" id="ARBA00032554"/>
    </source>
</evidence>
<evidence type="ECO:0000256" key="6">
    <source>
        <dbReference type="ARBA" id="ARBA00022777"/>
    </source>
</evidence>
<dbReference type="Pfam" id="PF00288">
    <property type="entry name" value="GHMP_kinases_N"/>
    <property type="match status" value="1"/>
</dbReference>
<keyword evidence="5 9" id="KW-0547">Nucleotide-binding</keyword>
<dbReference type="EC" id="2.7.1.148" evidence="2 9"/>
<evidence type="ECO:0000256" key="2">
    <source>
        <dbReference type="ARBA" id="ARBA00012052"/>
    </source>
</evidence>
<dbReference type="SUPFAM" id="SSF55060">
    <property type="entry name" value="GHMP Kinase, C-terminal domain"/>
    <property type="match status" value="1"/>
</dbReference>
<dbReference type="InterPro" id="IPR020568">
    <property type="entry name" value="Ribosomal_Su5_D2-typ_SF"/>
</dbReference>
<keyword evidence="9" id="KW-0414">Isoprene biosynthesis</keyword>
<keyword evidence="7 9" id="KW-0067">ATP-binding</keyword>
<comment type="similarity">
    <text evidence="1 9">Belongs to the GHMP kinase family. IspE subfamily.</text>
</comment>
<evidence type="ECO:0000256" key="1">
    <source>
        <dbReference type="ARBA" id="ARBA00009684"/>
    </source>
</evidence>
<evidence type="ECO:0000313" key="13">
    <source>
        <dbReference type="Proteomes" id="UP000006443"/>
    </source>
</evidence>
<dbReference type="InterPro" id="IPR013750">
    <property type="entry name" value="GHMP_kinase_C_dom"/>
</dbReference>
<evidence type="ECO:0000256" key="3">
    <source>
        <dbReference type="ARBA" id="ARBA00017473"/>
    </source>
</evidence>
<comment type="catalytic activity">
    <reaction evidence="9">
        <text>4-CDP-2-C-methyl-D-erythritol + ATP = 4-CDP-2-C-methyl-D-erythritol 2-phosphate + ADP + H(+)</text>
        <dbReference type="Rhea" id="RHEA:18437"/>
        <dbReference type="ChEBI" id="CHEBI:15378"/>
        <dbReference type="ChEBI" id="CHEBI:30616"/>
        <dbReference type="ChEBI" id="CHEBI:57823"/>
        <dbReference type="ChEBI" id="CHEBI:57919"/>
        <dbReference type="ChEBI" id="CHEBI:456216"/>
        <dbReference type="EC" id="2.7.1.148"/>
    </reaction>
</comment>
<evidence type="ECO:0000256" key="4">
    <source>
        <dbReference type="ARBA" id="ARBA00022679"/>
    </source>
</evidence>
<organism evidence="12 13">
    <name type="scientific">Dethiobacter alkaliphilus AHT 1</name>
    <dbReference type="NCBI Taxonomy" id="555088"/>
    <lineage>
        <taxon>Bacteria</taxon>
        <taxon>Bacillati</taxon>
        <taxon>Bacillota</taxon>
        <taxon>Dethiobacteria</taxon>
        <taxon>Dethiobacterales</taxon>
        <taxon>Dethiobacteraceae</taxon>
        <taxon>Dethiobacter</taxon>
    </lineage>
</organism>
<feature type="active site" evidence="9">
    <location>
        <position position="135"/>
    </location>
</feature>